<proteinExistence type="predicted"/>
<protein>
    <submittedName>
        <fullName evidence="1">Glycosyltransferase family 4 protein</fullName>
    </submittedName>
</protein>
<reference evidence="1 2" key="1">
    <citation type="submission" date="2020-02" db="EMBL/GenBank/DDBJ databases">
        <title>Draft Genome Sequence of Verrucosispora sp. Strain CWR15, Isolated from Gulf of Mexico Sponge.</title>
        <authorList>
            <person name="Kennedy S.J."/>
            <person name="Cella E."/>
            <person name="Azarian T."/>
            <person name="Baker B.J."/>
            <person name="Shaw L.N."/>
        </authorList>
    </citation>
    <scope>NUCLEOTIDE SEQUENCE [LARGE SCALE GENOMIC DNA]</scope>
    <source>
        <strain evidence="1 2">CWR15</strain>
    </source>
</reference>
<dbReference type="GO" id="GO:0016740">
    <property type="term" value="F:transferase activity"/>
    <property type="evidence" value="ECO:0007669"/>
    <property type="project" value="UniProtKB-KW"/>
</dbReference>
<comment type="caution">
    <text evidence="1">The sequence shown here is derived from an EMBL/GenBank/DDBJ whole genome shotgun (WGS) entry which is preliminary data.</text>
</comment>
<keyword evidence="2" id="KW-1185">Reference proteome</keyword>
<evidence type="ECO:0000313" key="1">
    <source>
        <dbReference type="EMBL" id="NGM16217.1"/>
    </source>
</evidence>
<sequence>MILSVGRLHPQKRYDVLVDAAARWRERTAAGGRDRRQYLPAAGRAD</sequence>
<accession>A0A6M1LDB8</accession>
<dbReference type="Gene3D" id="3.40.50.2000">
    <property type="entry name" value="Glycogen Phosphorylase B"/>
    <property type="match status" value="1"/>
</dbReference>
<dbReference type="SUPFAM" id="SSF53756">
    <property type="entry name" value="UDP-Glycosyltransferase/glycogen phosphorylase"/>
    <property type="match status" value="1"/>
</dbReference>
<keyword evidence="1" id="KW-0808">Transferase</keyword>
<gene>
    <name evidence="1" type="ORF">ENC19_28130</name>
</gene>
<evidence type="ECO:0000313" key="2">
    <source>
        <dbReference type="Proteomes" id="UP000478148"/>
    </source>
</evidence>
<dbReference type="RefSeq" id="WP_164450077.1">
    <property type="nucleotide sequence ID" value="NZ_SAIY01000014.1"/>
</dbReference>
<organism evidence="1 2">
    <name type="scientific">Verrucosispora sioxanthis</name>
    <dbReference type="NCBI Taxonomy" id="2499994"/>
    <lineage>
        <taxon>Bacteria</taxon>
        <taxon>Bacillati</taxon>
        <taxon>Actinomycetota</taxon>
        <taxon>Actinomycetes</taxon>
        <taxon>Micromonosporales</taxon>
        <taxon>Micromonosporaceae</taxon>
        <taxon>Micromonospora</taxon>
    </lineage>
</organism>
<dbReference type="AlphaFoldDB" id="A0A6M1LDB8"/>
<name>A0A6M1LDB8_9ACTN</name>
<dbReference type="Proteomes" id="UP000478148">
    <property type="component" value="Unassembled WGS sequence"/>
</dbReference>
<dbReference type="EMBL" id="SAIY01000014">
    <property type="protein sequence ID" value="NGM16217.1"/>
    <property type="molecule type" value="Genomic_DNA"/>
</dbReference>